<evidence type="ECO:0000256" key="1">
    <source>
        <dbReference type="PIRSR" id="PIRSR037031-50"/>
    </source>
</evidence>
<feature type="disulfide bond" description="Redox-active" evidence="2">
    <location>
        <begin position="11"/>
        <end position="14"/>
    </location>
</feature>
<evidence type="ECO:0000313" key="5">
    <source>
        <dbReference type="Proteomes" id="UP000198623"/>
    </source>
</evidence>
<dbReference type="InterPro" id="IPR012336">
    <property type="entry name" value="Thioredoxin-like_fold"/>
</dbReference>
<keyword evidence="5" id="KW-1185">Reference proteome</keyword>
<reference evidence="5" key="1">
    <citation type="submission" date="2016-10" db="EMBL/GenBank/DDBJ databases">
        <authorList>
            <person name="Varghese N."/>
            <person name="Submissions S."/>
        </authorList>
    </citation>
    <scope>NUCLEOTIDE SEQUENCE [LARGE SCALE GENOMIC DNA]</scope>
    <source>
        <strain evidence="5">CGMCC 1.10971</strain>
    </source>
</reference>
<name>A0A1I2MDY2_9GAMM</name>
<keyword evidence="2" id="KW-0676">Redox-active center</keyword>
<dbReference type="PIRSF" id="PIRSF037031">
    <property type="entry name" value="Redox_disulphide_2"/>
    <property type="match status" value="1"/>
</dbReference>
<dbReference type="RefSeq" id="WP_090723864.1">
    <property type="nucleotide sequence ID" value="NZ_FOOU01000001.1"/>
</dbReference>
<dbReference type="STRING" id="1045558.SAMN05216175_101487"/>
<dbReference type="AlphaFoldDB" id="A0A1I2MDY2"/>
<protein>
    <submittedName>
        <fullName evidence="4">Small redox-active disulfide protein 2</fullName>
    </submittedName>
</protein>
<evidence type="ECO:0000259" key="3">
    <source>
        <dbReference type="Pfam" id="PF13192"/>
    </source>
</evidence>
<evidence type="ECO:0000256" key="2">
    <source>
        <dbReference type="PIRSR" id="PIRSR037031-51"/>
    </source>
</evidence>
<gene>
    <name evidence="4" type="ORF">SAMN05216175_101487</name>
</gene>
<dbReference type="PANTHER" id="PTHR36450:SF1">
    <property type="entry name" value="THIOREDOXIN"/>
    <property type="match status" value="1"/>
</dbReference>
<dbReference type="PANTHER" id="PTHR36450">
    <property type="entry name" value="THIOREDOXIN"/>
    <property type="match status" value="1"/>
</dbReference>
<evidence type="ECO:0000313" key="4">
    <source>
        <dbReference type="EMBL" id="SFF87757.1"/>
    </source>
</evidence>
<dbReference type="Gene3D" id="3.40.30.10">
    <property type="entry name" value="Glutaredoxin"/>
    <property type="match status" value="1"/>
</dbReference>
<sequence>MKNIQVLGSGCAKCIKTAEIISETAQALEIDVNVTKETNPEVIMGYGVMSTPAVVIDEKLIHSGSVPQVSQVKEWLGQE</sequence>
<dbReference type="NCBIfam" id="TIGR00412">
    <property type="entry name" value="redox_disulf_2"/>
    <property type="match status" value="1"/>
</dbReference>
<dbReference type="EMBL" id="FOOU01000001">
    <property type="protein sequence ID" value="SFF87757.1"/>
    <property type="molecule type" value="Genomic_DNA"/>
</dbReference>
<dbReference type="Proteomes" id="UP000198623">
    <property type="component" value="Unassembled WGS sequence"/>
</dbReference>
<keyword evidence="2" id="KW-1015">Disulfide bond</keyword>
<proteinExistence type="predicted"/>
<dbReference type="InterPro" id="IPR036249">
    <property type="entry name" value="Thioredoxin-like_sf"/>
</dbReference>
<feature type="active site" description="Nucleophile" evidence="1">
    <location>
        <position position="11"/>
    </location>
</feature>
<dbReference type="OrthoDB" id="9800630at2"/>
<organism evidence="4 5">
    <name type="scientific">Neptunomonas qingdaonensis</name>
    <dbReference type="NCBI Taxonomy" id="1045558"/>
    <lineage>
        <taxon>Bacteria</taxon>
        <taxon>Pseudomonadati</taxon>
        <taxon>Pseudomonadota</taxon>
        <taxon>Gammaproteobacteria</taxon>
        <taxon>Oceanospirillales</taxon>
        <taxon>Oceanospirillaceae</taxon>
        <taxon>Neptunomonas</taxon>
    </lineage>
</organism>
<feature type="active site" description="Nucleophile" evidence="1">
    <location>
        <position position="14"/>
    </location>
</feature>
<dbReference type="SUPFAM" id="SSF52833">
    <property type="entry name" value="Thioredoxin-like"/>
    <property type="match status" value="1"/>
</dbReference>
<dbReference type="InterPro" id="IPR005243">
    <property type="entry name" value="THIRX-like_proc"/>
</dbReference>
<dbReference type="Pfam" id="PF13192">
    <property type="entry name" value="Thioredoxin_3"/>
    <property type="match status" value="1"/>
</dbReference>
<accession>A0A1I2MDY2</accession>
<feature type="domain" description="Thioredoxin-like fold" evidence="3">
    <location>
        <begin position="3"/>
        <end position="76"/>
    </location>
</feature>